<proteinExistence type="predicted"/>
<evidence type="ECO:0000313" key="2">
    <source>
        <dbReference type="Proteomes" id="UP000326268"/>
    </source>
</evidence>
<evidence type="ECO:0000313" key="1">
    <source>
        <dbReference type="EMBL" id="KAE8362521.1"/>
    </source>
</evidence>
<dbReference type="EMBL" id="ML737701">
    <property type="protein sequence ID" value="KAE8362521.1"/>
    <property type="molecule type" value="Genomic_DNA"/>
</dbReference>
<name>A0A5N6ZY43_9EURO</name>
<keyword evidence="2" id="KW-1185">Reference proteome</keyword>
<sequence length="93" mass="10364">MSVESPVKFAQQKPPRGLRGCHRWHKVLHYFISSGSFGRAVITSLYTVQPGGLLTMIMRANLEGMDCPTCLKEQSSPTAQCHSWLVQAINPLH</sequence>
<dbReference type="OrthoDB" id="10315557at2759"/>
<dbReference type="RefSeq" id="XP_031925602.1">
    <property type="nucleotide sequence ID" value="XM_032067618.1"/>
</dbReference>
<dbReference type="GeneID" id="43652064"/>
<gene>
    <name evidence="1" type="ORF">BDV27DRAFT_131349</name>
</gene>
<reference evidence="1 2" key="1">
    <citation type="submission" date="2019-04" db="EMBL/GenBank/DDBJ databases">
        <title>Friends and foes A comparative genomics studyof 23 Aspergillus species from section Flavi.</title>
        <authorList>
            <consortium name="DOE Joint Genome Institute"/>
            <person name="Kjaerbolling I."/>
            <person name="Vesth T."/>
            <person name="Frisvad J.C."/>
            <person name="Nybo J.L."/>
            <person name="Theobald S."/>
            <person name="Kildgaard S."/>
            <person name="Isbrandt T."/>
            <person name="Kuo A."/>
            <person name="Sato A."/>
            <person name="Lyhne E.K."/>
            <person name="Kogle M.E."/>
            <person name="Wiebenga A."/>
            <person name="Kun R.S."/>
            <person name="Lubbers R.J."/>
            <person name="Makela M.R."/>
            <person name="Barry K."/>
            <person name="Chovatia M."/>
            <person name="Clum A."/>
            <person name="Daum C."/>
            <person name="Haridas S."/>
            <person name="He G."/>
            <person name="LaButti K."/>
            <person name="Lipzen A."/>
            <person name="Mondo S."/>
            <person name="Riley R."/>
            <person name="Salamov A."/>
            <person name="Simmons B.A."/>
            <person name="Magnuson J.K."/>
            <person name="Henrissat B."/>
            <person name="Mortensen U.H."/>
            <person name="Larsen T.O."/>
            <person name="Devries R.P."/>
            <person name="Grigoriev I.V."/>
            <person name="Machida M."/>
            <person name="Baker S.E."/>
            <person name="Andersen M.R."/>
        </authorList>
    </citation>
    <scope>NUCLEOTIDE SEQUENCE [LARGE SCALE GENOMIC DNA]</scope>
    <source>
        <strain evidence="1 2">CBS 763.97</strain>
    </source>
</reference>
<accession>A0A5N6ZY43</accession>
<protein>
    <submittedName>
        <fullName evidence="1">Uncharacterized protein</fullName>
    </submittedName>
</protein>
<dbReference type="Proteomes" id="UP000326268">
    <property type="component" value="Unassembled WGS sequence"/>
</dbReference>
<dbReference type="AlphaFoldDB" id="A0A5N6ZY43"/>
<organism evidence="1 2">
    <name type="scientific">Aspergillus caelatus</name>
    <dbReference type="NCBI Taxonomy" id="61420"/>
    <lineage>
        <taxon>Eukaryota</taxon>
        <taxon>Fungi</taxon>
        <taxon>Dikarya</taxon>
        <taxon>Ascomycota</taxon>
        <taxon>Pezizomycotina</taxon>
        <taxon>Eurotiomycetes</taxon>
        <taxon>Eurotiomycetidae</taxon>
        <taxon>Eurotiales</taxon>
        <taxon>Aspergillaceae</taxon>
        <taxon>Aspergillus</taxon>
        <taxon>Aspergillus subgen. Circumdati</taxon>
    </lineage>
</organism>